<keyword evidence="2" id="KW-0812">Transmembrane</keyword>
<dbReference type="Gene3D" id="2.60.40.10">
    <property type="entry name" value="Immunoglobulins"/>
    <property type="match status" value="7"/>
</dbReference>
<evidence type="ECO:0000256" key="5">
    <source>
        <dbReference type="ARBA" id="ARBA00022989"/>
    </source>
</evidence>
<dbReference type="InterPro" id="IPR022409">
    <property type="entry name" value="PKD/Chitinase_dom"/>
</dbReference>
<keyword evidence="6" id="KW-0472">Membrane</keyword>
<evidence type="ECO:0000259" key="9">
    <source>
        <dbReference type="PROSITE" id="PS50093"/>
    </source>
</evidence>
<dbReference type="GO" id="GO:0006816">
    <property type="term" value="P:calcium ion transport"/>
    <property type="evidence" value="ECO:0007669"/>
    <property type="project" value="TreeGrafter"/>
</dbReference>
<accession>A0A225CDH5</accession>
<dbReference type="GO" id="GO:0005886">
    <property type="term" value="C:plasma membrane"/>
    <property type="evidence" value="ECO:0007669"/>
    <property type="project" value="TreeGrafter"/>
</dbReference>
<dbReference type="Pfam" id="PF18911">
    <property type="entry name" value="PKD_4"/>
    <property type="match status" value="7"/>
</dbReference>
<evidence type="ECO:0000256" key="8">
    <source>
        <dbReference type="SAM" id="SignalP"/>
    </source>
</evidence>
<dbReference type="EMBL" id="MZMQ01000001">
    <property type="protein sequence ID" value="OQJ61805.1"/>
    <property type="molecule type" value="Genomic_DNA"/>
</dbReference>
<feature type="domain" description="PKD" evidence="9">
    <location>
        <begin position="1756"/>
        <end position="1839"/>
    </location>
</feature>
<feature type="chain" id="PRO_5012781894" evidence="8">
    <location>
        <begin position="34"/>
        <end position="2052"/>
    </location>
</feature>
<feature type="domain" description="PKD" evidence="9">
    <location>
        <begin position="1662"/>
        <end position="1749"/>
    </location>
</feature>
<comment type="subcellular location">
    <subcellularLocation>
        <location evidence="1">Membrane</location>
        <topology evidence="1">Multi-pass membrane protein</topology>
    </subcellularLocation>
</comment>
<evidence type="ECO:0000313" key="11">
    <source>
        <dbReference type="Proteomes" id="UP000215316"/>
    </source>
</evidence>
<sequence length="2052" mass="211063">MSILSSAGRRLAAMTAAAAVILSAVVVAQPAMADSAPVDPTDPKTPVTVTADPLPTTQIDGVAWSQVVVGNTVYVAGKFQNARPAGAAAGTNLTPRSNLLAYDIRTGALITSFAPKLNAQALSVTASPDGSRIYVVGDFTDIDGQGYYRAAAFSTATGKVIPTFRPIMGSQTRTVSASNDTVYLGGTFQSVNGAARKYLAAVSAANGQNTAFVADADTVVDALTLTKDASKLVVGGRFTQLSGTPTYGLGAVDPASGASLPWAANQKVKNAGVESSITSLYATDDRVYGSGYTFGAGGNLEGAFSADPNTGVVSWVEDCHGDTYSVFATSKVAYVAGHPHYCGNIGGFPQTEPWTFQHSLAFSKTATGTATADPYGYHNWAGTPSPSLLNWFPKYVTGSFTGQGQAAWSVNGNEDYIVVGGEFPFVNTTAQQGLVRYAMAKDAPNKVGPNGNDQLVPKPISYTKGEARVSWQATFDRDSTRLTYKVIRDGKTSTPVYQVTQDSTFWQRPSMGFIDKGLVPGSSHTYKVVVTDSAGNSVDRNGAAPVVITDQSGSDAYATSVKDDGATAYYPLDEKDGTAGLDHVAFEDLRVDKATRGAAGPIDGSTATTFSGQDGSFAVTPQAVQAPDTFSVESWVRTTSTDGGKVVGFGGSSTGTSNNYDRMVYLDNDGRVLFGVYTGATQTMSSAPGFNDGKWHQIVATMGAEGMRLFVDGKLAGQRADTTRGQDYQGFWRVGGDNLGGWPNQPRSAYLAGDIGQVSIYPTALTRADVVDHLVASGRTSPIPPAPGDAYGKAVYAADPSSYWRLDDADGSSTLKDAGQNDVGANVGRNVRFGQAGALTGPVGQAAAFSDSIAVSQQRISNPTSYSLEMWFQTTTTRGGKLIGFGDNADPFNFSGSYDRHVYMQDDGRLQFGTWTGQTNLAGSERPYNDGQWHHMVASQGSDGLKLYVDGDLVGQNGQTQAQAYDGYWRIGGDNTWGSSSGTFEGRMDEVAVYPTVLAASTIATHYSLGTTGRVPNQAPKAQFAQTADFLTAAFDATGSTDADGTLTAYDWDFGDGVQASGAQQSHTYAEAGTYAVTLTVTDDRGTTNRAQQQVTVKAAPANIAPTAVVTATATDLTAKLDGSASTDADGTVASYAWDFGDGSTGTGPTPTHAYAAGGAYTVTLTVTDDRGLTGTASTQVQVTAPPVNREPVAVIASTTTDLVANLDGRASSDPDGTIASWAWEFGDGTTGTGASIAHPYAKAGTYTVALTVTDDTGATGRTTASVTVTAPPVNQAPVAAFTSSVANLVASLDASTSSDPDGTVASYAWAFGDGTTGTGRTTTHAYAAAGAFAVSLTVTDDKGLATTTTSQVTVTAPALNVLAQDSFGRTVQSGWGTADLGGAWRVTGGTNIVRVQDGTGQVVSPKGETRTMSLDAVSTTSSDVTAVFSLDAVPTGGGSYARVNSRQVGSAFYQTQVWIKATGQIQLVQSEGATTLGSYILPGTTYQAGQQLRVRVLTTGTSPTTVKAKVWIAGQAEPSAWQTSVTSSTAALQAAGSVGIQTYLSGSATAPVTTRFDDLVVARDGQAPAPANQAPTAAFTSTAKDLTASFDGSTSTDADGTVASYAWAFGDGATGTGRTVDHAYAKAGTYTASLTVTDDKGLVSAKKDGTVTVTAPVVTPANQAPTAAFTSTAKDLTASFDGSTSTDADGTVASYAWAFGDGTTGTGKTVDHAYAAAGTYTASLTVTDDKGLVSAKKDGTVTVTAPVVTPANQAPTAAFTSTAKDLTASFDASTSTDADGTVASYAWAFGDGTTGTGRTATHAYAAAGTYTVSLTVTDDKGLASAKKDGTVTVTAPVVTPPAAGILAQDTFTRIAANGWGTAETGGAWRITGNASILKVQDGKAQVASPAGETRTASLDAVSTTASDAQVSFALDRVPTGGGAYVRINSRQVGSSYYQTQVWVRSTGQVMIVQSENGTNLKSVVVPNLTYTAGQQLRVRVQVTGTSPTTMNAKVWPVGQAEPIAWQSTTTGTLAALQTAGTFGIQTYVSSSATAPVAFSLDDLLVTDGTAR</sequence>
<dbReference type="PROSITE" id="PS50093">
    <property type="entry name" value="PKD"/>
    <property type="match status" value="7"/>
</dbReference>
<evidence type="ECO:0000256" key="3">
    <source>
        <dbReference type="ARBA" id="ARBA00022729"/>
    </source>
</evidence>
<comment type="caution">
    <text evidence="10">The sequence shown here is derived from an EMBL/GenBank/DDBJ whole genome shotgun (WGS) entry which is preliminary data.</text>
</comment>
<dbReference type="Pfam" id="PF13385">
    <property type="entry name" value="Laminin_G_3"/>
    <property type="match status" value="2"/>
</dbReference>
<protein>
    <submittedName>
        <fullName evidence="10">Cell surface protein</fullName>
    </submittedName>
</protein>
<dbReference type="GO" id="GO:0005975">
    <property type="term" value="P:carbohydrate metabolic process"/>
    <property type="evidence" value="ECO:0007669"/>
    <property type="project" value="UniProtKB-ARBA"/>
</dbReference>
<keyword evidence="3 8" id="KW-0732">Signal</keyword>
<keyword evidence="4" id="KW-0677">Repeat</keyword>
<evidence type="ECO:0000256" key="2">
    <source>
        <dbReference type="ARBA" id="ARBA00022692"/>
    </source>
</evidence>
<keyword evidence="5" id="KW-1133">Transmembrane helix</keyword>
<dbReference type="InterPro" id="IPR001791">
    <property type="entry name" value="Laminin_G"/>
</dbReference>
<keyword evidence="11" id="KW-1185">Reference proteome</keyword>
<feature type="domain" description="PKD" evidence="9">
    <location>
        <begin position="1188"/>
        <end position="1276"/>
    </location>
</feature>
<dbReference type="InterPro" id="IPR035986">
    <property type="entry name" value="PKD_dom_sf"/>
</dbReference>
<evidence type="ECO:0000256" key="7">
    <source>
        <dbReference type="ARBA" id="ARBA00023157"/>
    </source>
</evidence>
<dbReference type="SUPFAM" id="SSF50998">
    <property type="entry name" value="Quinoprotein alcohol dehydrogenase-like"/>
    <property type="match status" value="1"/>
</dbReference>
<gene>
    <name evidence="10" type="ORF">B5P24_01525</name>
</gene>
<dbReference type="Gene3D" id="2.60.120.200">
    <property type="match status" value="2"/>
</dbReference>
<dbReference type="InterPro" id="IPR011047">
    <property type="entry name" value="Quinoprotein_ADH-like_sf"/>
</dbReference>
<name>A0A225CDH5_9MICO</name>
<dbReference type="Proteomes" id="UP000215316">
    <property type="component" value="Unassembled WGS sequence"/>
</dbReference>
<dbReference type="SUPFAM" id="SSF49299">
    <property type="entry name" value="PKD domain"/>
    <property type="match status" value="7"/>
</dbReference>
<evidence type="ECO:0000313" key="10">
    <source>
        <dbReference type="EMBL" id="OQJ61805.1"/>
    </source>
</evidence>
<dbReference type="GO" id="GO:0005261">
    <property type="term" value="F:monoatomic cation channel activity"/>
    <property type="evidence" value="ECO:0007669"/>
    <property type="project" value="TreeGrafter"/>
</dbReference>
<dbReference type="SMART" id="SM00089">
    <property type="entry name" value="PKD"/>
    <property type="match status" value="7"/>
</dbReference>
<feature type="domain" description="PKD" evidence="9">
    <location>
        <begin position="1106"/>
        <end position="1190"/>
    </location>
</feature>
<dbReference type="RefSeq" id="WP_094126213.1">
    <property type="nucleotide sequence ID" value="NZ_CP040788.1"/>
</dbReference>
<dbReference type="SUPFAM" id="SSF49899">
    <property type="entry name" value="Concanavalin A-like lectins/glucanases"/>
    <property type="match status" value="2"/>
</dbReference>
<dbReference type="SMART" id="SM00282">
    <property type="entry name" value="LamG"/>
    <property type="match status" value="2"/>
</dbReference>
<feature type="domain" description="PKD" evidence="9">
    <location>
        <begin position="1020"/>
        <end position="1104"/>
    </location>
</feature>
<dbReference type="SMART" id="SM00560">
    <property type="entry name" value="LamGL"/>
    <property type="match status" value="2"/>
</dbReference>
<feature type="domain" description="PKD" evidence="9">
    <location>
        <begin position="1572"/>
        <end position="1659"/>
    </location>
</feature>
<evidence type="ECO:0000256" key="1">
    <source>
        <dbReference type="ARBA" id="ARBA00004141"/>
    </source>
</evidence>
<feature type="domain" description="PKD" evidence="9">
    <location>
        <begin position="1274"/>
        <end position="1362"/>
    </location>
</feature>
<reference evidence="10" key="1">
    <citation type="submission" date="2017-08" db="EMBL/GenBank/DDBJ databases">
        <title>Genomes of multiple Clavibacter strains from different subspecies.</title>
        <authorList>
            <person name="Yuan X.-K."/>
            <person name="Li X.-S."/>
            <person name="Nie J."/>
            <person name="De Boer S.H."/>
        </authorList>
    </citation>
    <scope>NUCLEOTIDE SEQUENCE [LARGE SCALE GENOMIC DNA]</scope>
    <source>
        <strain evidence="10">ATCC 33566</strain>
    </source>
</reference>
<dbReference type="CDD" id="cd00110">
    <property type="entry name" value="LamG"/>
    <property type="match status" value="2"/>
</dbReference>
<evidence type="ECO:0000256" key="4">
    <source>
        <dbReference type="ARBA" id="ARBA00022737"/>
    </source>
</evidence>
<dbReference type="InterPro" id="IPR000601">
    <property type="entry name" value="PKD_dom"/>
</dbReference>
<dbReference type="InterPro" id="IPR013783">
    <property type="entry name" value="Ig-like_fold"/>
</dbReference>
<organism evidence="10 11">
    <name type="scientific">Clavibacter tessellarius</name>
    <dbReference type="NCBI Taxonomy" id="31965"/>
    <lineage>
        <taxon>Bacteria</taxon>
        <taxon>Bacillati</taxon>
        <taxon>Actinomycetota</taxon>
        <taxon>Actinomycetes</taxon>
        <taxon>Micrococcales</taxon>
        <taxon>Microbacteriaceae</taxon>
        <taxon>Clavibacter</taxon>
    </lineage>
</organism>
<dbReference type="PANTHER" id="PTHR46730">
    <property type="entry name" value="POLYCYSTIN-1"/>
    <property type="match status" value="1"/>
</dbReference>
<dbReference type="OrthoDB" id="9804511at2"/>
<evidence type="ECO:0000256" key="6">
    <source>
        <dbReference type="ARBA" id="ARBA00023136"/>
    </source>
</evidence>
<proteinExistence type="predicted"/>
<dbReference type="PANTHER" id="PTHR46730:SF4">
    <property type="entry name" value="POLYCYSTIC KIDNEY DISEASE PROTEIN 1-LIKE 1"/>
    <property type="match status" value="1"/>
</dbReference>
<dbReference type="InterPro" id="IPR013320">
    <property type="entry name" value="ConA-like_dom_sf"/>
</dbReference>
<dbReference type="InterPro" id="IPR006558">
    <property type="entry name" value="LamG-like"/>
</dbReference>
<keyword evidence="7" id="KW-1015">Disulfide bond</keyword>
<feature type="signal peptide" evidence="8">
    <location>
        <begin position="1"/>
        <end position="33"/>
    </location>
</feature>
<dbReference type="CDD" id="cd00146">
    <property type="entry name" value="PKD"/>
    <property type="match status" value="5"/>
</dbReference>